<keyword evidence="3" id="KW-1185">Reference proteome</keyword>
<feature type="region of interest" description="Disordered" evidence="1">
    <location>
        <begin position="1"/>
        <end position="36"/>
    </location>
</feature>
<gene>
    <name evidence="2" type="ORF">PPEP_a4269</name>
</gene>
<proteinExistence type="predicted"/>
<feature type="compositionally biased region" description="Polar residues" evidence="1">
    <location>
        <begin position="1"/>
        <end position="31"/>
    </location>
</feature>
<dbReference type="AlphaFoldDB" id="A0A8I0MYZ0"/>
<dbReference type="RefSeq" id="WP_128730216.1">
    <property type="nucleotide sequence ID" value="NZ_AQHF01000028.1"/>
</dbReference>
<evidence type="ECO:0000313" key="3">
    <source>
        <dbReference type="Proteomes" id="UP000660708"/>
    </source>
</evidence>
<name>A0A8I0MYZ0_9GAMM</name>
<dbReference type="Proteomes" id="UP000660708">
    <property type="component" value="Unassembled WGS sequence"/>
</dbReference>
<protein>
    <submittedName>
        <fullName evidence="2">Uncharacterized protein</fullName>
    </submittedName>
</protein>
<accession>A0A8I0MYZ0</accession>
<reference evidence="2 3" key="1">
    <citation type="submission" date="2015-06" db="EMBL/GenBank/DDBJ databases">
        <title>Genome sequence of Pseudoalteromonas peptidolytica.</title>
        <authorList>
            <person name="Xie B.-B."/>
            <person name="Rong J.-C."/>
            <person name="Qin Q.-L."/>
            <person name="Zhang Y.-Z."/>
        </authorList>
    </citation>
    <scope>NUCLEOTIDE SEQUENCE [LARGE SCALE GENOMIC DNA]</scope>
    <source>
        <strain evidence="2 3">F12-50-A1</strain>
    </source>
</reference>
<evidence type="ECO:0000313" key="2">
    <source>
        <dbReference type="EMBL" id="MBE0347893.1"/>
    </source>
</evidence>
<dbReference type="EMBL" id="AQHF01000028">
    <property type="protein sequence ID" value="MBE0347893.1"/>
    <property type="molecule type" value="Genomic_DNA"/>
</dbReference>
<sequence>MYSTSVSQQFYQPDQSSSGGSSTEIQQSYTISEPDGQPIHIALNGQIDSTKHVLVTLNGLLLDKESQYSIATQDSKSILLIDPAVTIYDGDKIQLSAKLLN</sequence>
<comment type="caution">
    <text evidence="2">The sequence shown here is derived from an EMBL/GenBank/DDBJ whole genome shotgun (WGS) entry which is preliminary data.</text>
</comment>
<organism evidence="2 3">
    <name type="scientific">Pseudoalteromonas peptidolytica F12-50-A1</name>
    <dbReference type="NCBI Taxonomy" id="1315280"/>
    <lineage>
        <taxon>Bacteria</taxon>
        <taxon>Pseudomonadati</taxon>
        <taxon>Pseudomonadota</taxon>
        <taxon>Gammaproteobacteria</taxon>
        <taxon>Alteromonadales</taxon>
        <taxon>Pseudoalteromonadaceae</taxon>
        <taxon>Pseudoalteromonas</taxon>
    </lineage>
</organism>
<evidence type="ECO:0000256" key="1">
    <source>
        <dbReference type="SAM" id="MobiDB-lite"/>
    </source>
</evidence>